<feature type="compositionally biased region" description="Low complexity" evidence="11">
    <location>
        <begin position="262"/>
        <end position="285"/>
    </location>
</feature>
<dbReference type="Pfam" id="PF07335">
    <property type="entry name" value="Glyco_hydro_75"/>
    <property type="match status" value="1"/>
</dbReference>
<feature type="non-terminal residue" evidence="12">
    <location>
        <position position="1"/>
    </location>
</feature>
<evidence type="ECO:0000256" key="4">
    <source>
        <dbReference type="ARBA" id="ARBA00022525"/>
    </source>
</evidence>
<reference evidence="12" key="2">
    <citation type="journal article" date="2023" name="IMA Fungus">
        <title>Comparative genomic study of the Penicillium genus elucidates a diverse pangenome and 15 lateral gene transfer events.</title>
        <authorList>
            <person name="Petersen C."/>
            <person name="Sorensen T."/>
            <person name="Nielsen M.R."/>
            <person name="Sondergaard T.E."/>
            <person name="Sorensen J.L."/>
            <person name="Fitzpatrick D.A."/>
            <person name="Frisvad J.C."/>
            <person name="Nielsen K.L."/>
        </authorList>
    </citation>
    <scope>NUCLEOTIDE SEQUENCE</scope>
    <source>
        <strain evidence="12">IBT 30728</strain>
    </source>
</reference>
<evidence type="ECO:0000256" key="10">
    <source>
        <dbReference type="RuleBase" id="RU361208"/>
    </source>
</evidence>
<dbReference type="EC" id="3.2.1.132" evidence="10"/>
<dbReference type="GO" id="GO:0016977">
    <property type="term" value="F:chitosanase activity"/>
    <property type="evidence" value="ECO:0007669"/>
    <property type="project" value="UniProtKB-EC"/>
</dbReference>
<comment type="catalytic activity">
    <reaction evidence="1 10">
        <text>Endohydrolysis of beta-(1-&gt;4)-linkages between D-glucosamine residues in a partly acetylated chitosan.</text>
        <dbReference type="EC" id="3.2.1.132"/>
    </reaction>
</comment>
<accession>A0A9X0BSP4</accession>
<comment type="caution">
    <text evidence="12">The sequence shown here is derived from an EMBL/GenBank/DDBJ whole genome shotgun (WGS) entry which is preliminary data.</text>
</comment>
<feature type="region of interest" description="Disordered" evidence="11">
    <location>
        <begin position="248"/>
        <end position="355"/>
    </location>
</feature>
<keyword evidence="7" id="KW-0119">Carbohydrate metabolism</keyword>
<evidence type="ECO:0000256" key="6">
    <source>
        <dbReference type="ARBA" id="ARBA00022801"/>
    </source>
</evidence>
<comment type="subcellular location">
    <subcellularLocation>
        <location evidence="2 10">Secreted</location>
    </subcellularLocation>
</comment>
<feature type="compositionally biased region" description="Polar residues" evidence="11">
    <location>
        <begin position="250"/>
        <end position="261"/>
    </location>
</feature>
<gene>
    <name evidence="12" type="ORF">N7539_007072</name>
</gene>
<evidence type="ECO:0000256" key="7">
    <source>
        <dbReference type="ARBA" id="ARBA00023277"/>
    </source>
</evidence>
<evidence type="ECO:0000256" key="3">
    <source>
        <dbReference type="ARBA" id="ARBA00007799"/>
    </source>
</evidence>
<name>A0A9X0BSP4_9EURO</name>
<keyword evidence="8 10" id="KW-0326">Glycosidase</keyword>
<feature type="compositionally biased region" description="Basic residues" evidence="11">
    <location>
        <begin position="288"/>
        <end position="306"/>
    </location>
</feature>
<evidence type="ECO:0000256" key="9">
    <source>
        <dbReference type="ARBA" id="ARBA00023326"/>
    </source>
</evidence>
<evidence type="ECO:0000256" key="8">
    <source>
        <dbReference type="ARBA" id="ARBA00023295"/>
    </source>
</evidence>
<feature type="compositionally biased region" description="Polar residues" evidence="11">
    <location>
        <begin position="333"/>
        <end position="355"/>
    </location>
</feature>
<evidence type="ECO:0000256" key="11">
    <source>
        <dbReference type="SAM" id="MobiDB-lite"/>
    </source>
</evidence>
<dbReference type="RefSeq" id="XP_056788608.1">
    <property type="nucleotide sequence ID" value="XM_056936673.1"/>
</dbReference>
<dbReference type="PANTHER" id="PTHR42061:SF6">
    <property type="entry name" value="ENDO-CHITOSANASE"/>
    <property type="match status" value="1"/>
</dbReference>
<dbReference type="GeneID" id="81626922"/>
<dbReference type="InterPro" id="IPR009939">
    <property type="entry name" value="Chitosanase_fungal"/>
</dbReference>
<reference evidence="12" key="1">
    <citation type="submission" date="2022-12" db="EMBL/GenBank/DDBJ databases">
        <authorList>
            <person name="Petersen C."/>
        </authorList>
    </citation>
    <scope>NUCLEOTIDE SEQUENCE</scope>
    <source>
        <strain evidence="12">IBT 30728</strain>
    </source>
</reference>
<evidence type="ECO:0000313" key="13">
    <source>
        <dbReference type="Proteomes" id="UP001148312"/>
    </source>
</evidence>
<evidence type="ECO:0000256" key="2">
    <source>
        <dbReference type="ARBA" id="ARBA00004613"/>
    </source>
</evidence>
<keyword evidence="5" id="KW-0732">Signal</keyword>
<evidence type="ECO:0000313" key="12">
    <source>
        <dbReference type="EMBL" id="KAJ5481178.1"/>
    </source>
</evidence>
<comment type="similarity">
    <text evidence="3 10">Belongs to the glycosyl hydrolase 75 family.</text>
</comment>
<protein>
    <recommendedName>
        <fullName evidence="10">Endo-chitosanase</fullName>
        <ecNumber evidence="10">3.2.1.132</ecNumber>
    </recommendedName>
</protein>
<evidence type="ECO:0000256" key="1">
    <source>
        <dbReference type="ARBA" id="ARBA00000405"/>
    </source>
</evidence>
<keyword evidence="13" id="KW-1185">Reference proteome</keyword>
<dbReference type="AlphaFoldDB" id="A0A9X0BSP4"/>
<dbReference type="GO" id="GO:0000272">
    <property type="term" value="P:polysaccharide catabolic process"/>
    <property type="evidence" value="ECO:0007669"/>
    <property type="project" value="UniProtKB-KW"/>
</dbReference>
<comment type="function">
    <text evidence="10">Chitosanase catalyzing the endo-type cleavage of chitosan, the deacylated form of chitin. Chitosanase may be crucial in the degradation of the deacetylated portion of chitin in the fungal cell wall.</text>
</comment>
<organism evidence="12 13">
    <name type="scientific">Penicillium diatomitis</name>
    <dbReference type="NCBI Taxonomy" id="2819901"/>
    <lineage>
        <taxon>Eukaryota</taxon>
        <taxon>Fungi</taxon>
        <taxon>Dikarya</taxon>
        <taxon>Ascomycota</taxon>
        <taxon>Pezizomycotina</taxon>
        <taxon>Eurotiomycetes</taxon>
        <taxon>Eurotiomycetidae</taxon>
        <taxon>Eurotiales</taxon>
        <taxon>Aspergillaceae</taxon>
        <taxon>Penicillium</taxon>
    </lineage>
</organism>
<sequence>MQRGSCFWPLLGLFRLPAYELPSHLKELYQQHEGGKFNNILQSGFSDGESGKADIADCGDTHDAIFLHTQSGNGAYTDMDIDCDGVDNSAGACSNDPSGQGQTAFQDEVKKLGISDLNANVHPYVVFGKRNGRDLQWRVGESMALQIYTLITIPSSLTSVSLKHYGIWGETNGGDLVGESSLSMAKLCFPEEHLNRDRGHDIKDVMYIGFSGKNAVPRKSANWHALDGQAFEKSLKAIGDSPVAKFSASLEDSSTPTPGNGSKSASASFKTTPTPTPTSKNSSASIARRGKHRSTKDKTRDRRHHSATSGYYSTTTPATHTPSHRPSHTSRPITSSAPVSSHTPAKTPAATPSST</sequence>
<dbReference type="EMBL" id="JAPWDQ010000009">
    <property type="protein sequence ID" value="KAJ5481178.1"/>
    <property type="molecule type" value="Genomic_DNA"/>
</dbReference>
<keyword evidence="6 10" id="KW-0378">Hydrolase</keyword>
<proteinExistence type="inferred from homology"/>
<keyword evidence="9 10" id="KW-0624">Polysaccharide degradation</keyword>
<dbReference type="PANTHER" id="PTHR42061">
    <property type="entry name" value="ENDO-CHITOSANASE"/>
    <property type="match status" value="1"/>
</dbReference>
<dbReference type="Proteomes" id="UP001148312">
    <property type="component" value="Unassembled WGS sequence"/>
</dbReference>
<keyword evidence="4" id="KW-0964">Secreted</keyword>
<evidence type="ECO:0000256" key="5">
    <source>
        <dbReference type="ARBA" id="ARBA00022729"/>
    </source>
</evidence>
<dbReference type="GO" id="GO:0005576">
    <property type="term" value="C:extracellular region"/>
    <property type="evidence" value="ECO:0007669"/>
    <property type="project" value="UniProtKB-SubCell"/>
</dbReference>